<evidence type="ECO:0000256" key="16">
    <source>
        <dbReference type="ARBA" id="ARBA00034438"/>
    </source>
</evidence>
<dbReference type="EMBL" id="JBANRG010000002">
    <property type="protein sequence ID" value="KAK7470474.1"/>
    <property type="molecule type" value="Genomic_DNA"/>
</dbReference>
<comment type="subcellular location">
    <subcellularLocation>
        <location evidence="1">Peroxisome membrane</location>
        <topology evidence="1">Multi-pass membrane protein</topology>
    </subcellularLocation>
</comment>
<keyword evidence="9" id="KW-0833">Ubl conjugation pathway</keyword>
<dbReference type="PANTHER" id="PTHR48178">
    <property type="entry name" value="PEROXISOME BIOGENESIS FACTOR 2"/>
    <property type="match status" value="1"/>
</dbReference>
<evidence type="ECO:0000256" key="15">
    <source>
        <dbReference type="ARBA" id="ARBA00032511"/>
    </source>
</evidence>
<evidence type="ECO:0000313" key="21">
    <source>
        <dbReference type="Proteomes" id="UP001498398"/>
    </source>
</evidence>
<evidence type="ECO:0000256" key="6">
    <source>
        <dbReference type="ARBA" id="ARBA00022692"/>
    </source>
</evidence>
<keyword evidence="6" id="KW-0812">Transmembrane</keyword>
<comment type="similarity">
    <text evidence="3">Belongs to the pex2/pex10/pex12 family.</text>
</comment>
<keyword evidence="14" id="KW-0576">Peroxisome</keyword>
<keyword evidence="11" id="KW-0653">Protein transport</keyword>
<evidence type="ECO:0000256" key="5">
    <source>
        <dbReference type="ARBA" id="ARBA00022679"/>
    </source>
</evidence>
<sequence>MRVLRVGQLDSELLDQELISLLQQPIQSALSQVSTSLHRKFQPEITLFIQLVLYRFSVWNHGASYGAKLQGLRYVHRKSNESGIPKKILAMHGALTVILPYIHSRIRAYGLSRAWPDAPSSDRRRKAWEWLVSLESSYSALGLISFVAFLWNGHFRSIADRIFNMRLVPSHRLVTRDVSYEFMNRQMVWHAFTEFLLFFLPLVNHRKLQRRFNQLASAITTPFSAPSTSKTVISRGKYHSLSENQCPICAENASLSLNNLASAANATSVFSNATAQEEDPEGIPSFPIYTPYITSCGHIYCYHCIADRMLRSADESGDTSEGGWECLRCAETVTSADRYLVEFGEDVEIDDEFEFDFSPTRGSDDPGFFGRGRRGSDYDFNSDLDLESESNLSESFSVGYTSLSGLSSSED</sequence>
<keyword evidence="8" id="KW-0863">Zinc-finger</keyword>
<evidence type="ECO:0000256" key="11">
    <source>
        <dbReference type="ARBA" id="ARBA00022927"/>
    </source>
</evidence>
<evidence type="ECO:0000256" key="1">
    <source>
        <dbReference type="ARBA" id="ARBA00004585"/>
    </source>
</evidence>
<dbReference type="Gene3D" id="3.30.40.10">
    <property type="entry name" value="Zinc/RING finger domain, C3HC4 (zinc finger)"/>
    <property type="match status" value="1"/>
</dbReference>
<name>A0ABR1K0T7_9AGAR</name>
<organism evidence="20 21">
    <name type="scientific">Marasmiellus scandens</name>
    <dbReference type="NCBI Taxonomy" id="2682957"/>
    <lineage>
        <taxon>Eukaryota</taxon>
        <taxon>Fungi</taxon>
        <taxon>Dikarya</taxon>
        <taxon>Basidiomycota</taxon>
        <taxon>Agaricomycotina</taxon>
        <taxon>Agaricomycetes</taxon>
        <taxon>Agaricomycetidae</taxon>
        <taxon>Agaricales</taxon>
        <taxon>Marasmiineae</taxon>
        <taxon>Omphalotaceae</taxon>
        <taxon>Marasmiellus</taxon>
    </lineage>
</organism>
<dbReference type="Proteomes" id="UP001498398">
    <property type="component" value="Unassembled WGS sequence"/>
</dbReference>
<evidence type="ECO:0000256" key="4">
    <source>
        <dbReference type="ARBA" id="ARBA00022448"/>
    </source>
</evidence>
<evidence type="ECO:0000256" key="12">
    <source>
        <dbReference type="ARBA" id="ARBA00022989"/>
    </source>
</evidence>
<evidence type="ECO:0000256" key="7">
    <source>
        <dbReference type="ARBA" id="ARBA00022723"/>
    </source>
</evidence>
<evidence type="ECO:0000259" key="19">
    <source>
        <dbReference type="SMART" id="SM00184"/>
    </source>
</evidence>
<evidence type="ECO:0000313" key="20">
    <source>
        <dbReference type="EMBL" id="KAK7470474.1"/>
    </source>
</evidence>
<keyword evidence="12" id="KW-1133">Transmembrane helix</keyword>
<evidence type="ECO:0000256" key="18">
    <source>
        <dbReference type="SAM" id="MobiDB-lite"/>
    </source>
</evidence>
<comment type="pathway">
    <text evidence="2">Protein modification; protein ubiquitination.</text>
</comment>
<dbReference type="PANTHER" id="PTHR48178:SF1">
    <property type="entry name" value="PEROXISOME BIOGENESIS FACTOR 2"/>
    <property type="match status" value="1"/>
</dbReference>
<proteinExistence type="inferred from homology"/>
<evidence type="ECO:0000256" key="8">
    <source>
        <dbReference type="ARBA" id="ARBA00022771"/>
    </source>
</evidence>
<comment type="caution">
    <text evidence="20">The sequence shown here is derived from an EMBL/GenBank/DDBJ whole genome shotgun (WGS) entry which is preliminary data.</text>
</comment>
<dbReference type="SUPFAM" id="SSF57850">
    <property type="entry name" value="RING/U-box"/>
    <property type="match status" value="1"/>
</dbReference>
<keyword evidence="10" id="KW-0862">Zinc</keyword>
<evidence type="ECO:0000256" key="3">
    <source>
        <dbReference type="ARBA" id="ARBA00008704"/>
    </source>
</evidence>
<feature type="domain" description="RING-type" evidence="19">
    <location>
        <begin position="246"/>
        <end position="329"/>
    </location>
</feature>
<dbReference type="SMART" id="SM00184">
    <property type="entry name" value="RING"/>
    <property type="match status" value="1"/>
</dbReference>
<evidence type="ECO:0000256" key="2">
    <source>
        <dbReference type="ARBA" id="ARBA00004906"/>
    </source>
</evidence>
<dbReference type="InterPro" id="IPR013083">
    <property type="entry name" value="Znf_RING/FYVE/PHD"/>
</dbReference>
<keyword evidence="13" id="KW-0472">Membrane</keyword>
<evidence type="ECO:0000256" key="9">
    <source>
        <dbReference type="ARBA" id="ARBA00022786"/>
    </source>
</evidence>
<dbReference type="EC" id="2.3.2.36" evidence="17"/>
<keyword evidence="5" id="KW-0808">Transferase</keyword>
<keyword evidence="7" id="KW-0479">Metal-binding</keyword>
<evidence type="ECO:0000256" key="14">
    <source>
        <dbReference type="ARBA" id="ARBA00023140"/>
    </source>
</evidence>
<dbReference type="InterPro" id="IPR017907">
    <property type="entry name" value="Znf_RING_CS"/>
</dbReference>
<feature type="region of interest" description="Disordered" evidence="18">
    <location>
        <begin position="355"/>
        <end position="374"/>
    </location>
</feature>
<evidence type="ECO:0000256" key="10">
    <source>
        <dbReference type="ARBA" id="ARBA00022833"/>
    </source>
</evidence>
<keyword evidence="4" id="KW-0813">Transport</keyword>
<evidence type="ECO:0000256" key="17">
    <source>
        <dbReference type="ARBA" id="ARBA00034523"/>
    </source>
</evidence>
<dbReference type="InterPro" id="IPR025654">
    <property type="entry name" value="PEX2/10"/>
</dbReference>
<keyword evidence="21" id="KW-1185">Reference proteome</keyword>
<dbReference type="Pfam" id="PF04757">
    <property type="entry name" value="Pex2_Pex12"/>
    <property type="match status" value="1"/>
</dbReference>
<gene>
    <name evidence="20" type="primary">PEX2</name>
    <name evidence="20" type="ORF">VKT23_001900</name>
</gene>
<protein>
    <recommendedName>
        <fullName evidence="17">RING-type E3 ubiquitin transferase (cysteine targeting)</fullName>
        <ecNumber evidence="17">2.3.2.36</ecNumber>
    </recommendedName>
    <alternativeName>
        <fullName evidence="15">Peroxin-2</fullName>
    </alternativeName>
</protein>
<evidence type="ECO:0000256" key="13">
    <source>
        <dbReference type="ARBA" id="ARBA00023136"/>
    </source>
</evidence>
<comment type="catalytic activity">
    <reaction evidence="16">
        <text>[E2 ubiquitin-conjugating enzyme]-S-ubiquitinyl-L-cysteine + [acceptor protein]-L-cysteine = [E2 ubiquitin-conjugating enzyme]-L-cysteine + [acceptor protein]-S-ubiquitinyl-L-cysteine.</text>
        <dbReference type="EC" id="2.3.2.36"/>
    </reaction>
</comment>
<dbReference type="InterPro" id="IPR001841">
    <property type="entry name" value="Znf_RING"/>
</dbReference>
<dbReference type="PROSITE" id="PS00518">
    <property type="entry name" value="ZF_RING_1"/>
    <property type="match status" value="1"/>
</dbReference>
<dbReference type="InterPro" id="IPR006845">
    <property type="entry name" value="Pex_N"/>
</dbReference>
<reference evidence="20 21" key="1">
    <citation type="submission" date="2024-01" db="EMBL/GenBank/DDBJ databases">
        <title>A draft genome for the cacao thread blight pathogen Marasmiellus scandens.</title>
        <authorList>
            <person name="Baruah I.K."/>
            <person name="Leung J."/>
            <person name="Bukari Y."/>
            <person name="Amoako-Attah I."/>
            <person name="Meinhardt L.W."/>
            <person name="Bailey B.A."/>
            <person name="Cohen S.P."/>
        </authorList>
    </citation>
    <scope>NUCLEOTIDE SEQUENCE [LARGE SCALE GENOMIC DNA]</scope>
    <source>
        <strain evidence="20 21">GH-19</strain>
    </source>
</reference>
<accession>A0ABR1K0T7</accession>